<feature type="binding site" evidence="2">
    <location>
        <position position="606"/>
    </location>
    <ligand>
        <name>L-glutamate</name>
        <dbReference type="ChEBI" id="CHEBI:29985"/>
    </ligand>
</feature>
<evidence type="ECO:0000256" key="3">
    <source>
        <dbReference type="SAM" id="MobiDB-lite"/>
    </source>
</evidence>
<dbReference type="PRINTS" id="PR01210">
    <property type="entry name" value="GGTRANSPTASE"/>
</dbReference>
<dbReference type="GO" id="GO:0036374">
    <property type="term" value="F:glutathione hydrolase activity"/>
    <property type="evidence" value="ECO:0007669"/>
    <property type="project" value="InterPro"/>
</dbReference>
<dbReference type="InterPro" id="IPR000101">
    <property type="entry name" value="GGT_peptidase"/>
</dbReference>
<dbReference type="NCBIfam" id="TIGR00066">
    <property type="entry name" value="g_glut_trans"/>
    <property type="match status" value="1"/>
</dbReference>
<dbReference type="Pfam" id="PF01019">
    <property type="entry name" value="G_glu_transpept"/>
    <property type="match status" value="1"/>
</dbReference>
<evidence type="ECO:0000313" key="6">
    <source>
        <dbReference type="Proteomes" id="UP001165122"/>
    </source>
</evidence>
<proteinExistence type="predicted"/>
<feature type="binding site" evidence="2">
    <location>
        <begin position="532"/>
        <end position="534"/>
    </location>
    <ligand>
        <name>L-glutamate</name>
        <dbReference type="ChEBI" id="CHEBI:29985"/>
    </ligand>
</feature>
<keyword evidence="4" id="KW-0472">Membrane</keyword>
<dbReference type="FunFam" id="3.60.20.40:FF:000001">
    <property type="entry name" value="Gamma-glutamyltranspeptidase 1"/>
    <property type="match status" value="1"/>
</dbReference>
<dbReference type="InterPro" id="IPR043137">
    <property type="entry name" value="GGT_ssub_C"/>
</dbReference>
<dbReference type="InterPro" id="IPR043138">
    <property type="entry name" value="GGT_lsub"/>
</dbReference>
<dbReference type="SUPFAM" id="SSF56235">
    <property type="entry name" value="N-terminal nucleophile aminohydrolases (Ntn hydrolases)"/>
    <property type="match status" value="1"/>
</dbReference>
<organism evidence="5 6">
    <name type="scientific">Triparma laevis f. longispina</name>
    <dbReference type="NCBI Taxonomy" id="1714387"/>
    <lineage>
        <taxon>Eukaryota</taxon>
        <taxon>Sar</taxon>
        <taxon>Stramenopiles</taxon>
        <taxon>Ochrophyta</taxon>
        <taxon>Bolidophyceae</taxon>
        <taxon>Parmales</taxon>
        <taxon>Triparmaceae</taxon>
        <taxon>Triparma</taxon>
    </lineage>
</organism>
<feature type="transmembrane region" description="Helical" evidence="4">
    <location>
        <begin position="84"/>
        <end position="108"/>
    </location>
</feature>
<dbReference type="Gene3D" id="1.10.246.130">
    <property type="match status" value="1"/>
</dbReference>
<evidence type="ECO:0008006" key="7">
    <source>
        <dbReference type="Google" id="ProtNLM"/>
    </source>
</evidence>
<name>A0A9W7AQ04_9STRA</name>
<dbReference type="Gene3D" id="3.60.20.40">
    <property type="match status" value="1"/>
</dbReference>
<dbReference type="Proteomes" id="UP001165122">
    <property type="component" value="Unassembled WGS sequence"/>
</dbReference>
<dbReference type="InterPro" id="IPR029055">
    <property type="entry name" value="Ntn_hydrolases_N"/>
</dbReference>
<evidence type="ECO:0000256" key="1">
    <source>
        <dbReference type="PIRSR" id="PIRSR600101-1"/>
    </source>
</evidence>
<keyword evidence="4" id="KW-1133">Transmembrane helix</keyword>
<feature type="binding site" evidence="2">
    <location>
        <begin position="584"/>
        <end position="585"/>
    </location>
    <ligand>
        <name>L-glutamate</name>
        <dbReference type="ChEBI" id="CHEBI:29985"/>
    </ligand>
</feature>
<dbReference type="GO" id="GO:0006751">
    <property type="term" value="P:glutathione catabolic process"/>
    <property type="evidence" value="ECO:0007669"/>
    <property type="project" value="InterPro"/>
</dbReference>
<feature type="active site" description="Nucleophile" evidence="1">
    <location>
        <position position="514"/>
    </location>
</feature>
<feature type="binding site" evidence="2">
    <location>
        <position position="208"/>
    </location>
    <ligand>
        <name>L-glutamate</name>
        <dbReference type="ChEBI" id="CHEBI:29985"/>
    </ligand>
</feature>
<dbReference type="EMBL" id="BRXW01000672">
    <property type="protein sequence ID" value="GMH73372.1"/>
    <property type="molecule type" value="Genomic_DNA"/>
</dbReference>
<reference evidence="6" key="1">
    <citation type="journal article" date="2023" name="Commun. Biol.">
        <title>Genome analysis of Parmales, the sister group of diatoms, reveals the evolutionary specialization of diatoms from phago-mixotrophs to photoautotrophs.</title>
        <authorList>
            <person name="Ban H."/>
            <person name="Sato S."/>
            <person name="Yoshikawa S."/>
            <person name="Yamada K."/>
            <person name="Nakamura Y."/>
            <person name="Ichinomiya M."/>
            <person name="Sato N."/>
            <person name="Blanc-Mathieu R."/>
            <person name="Endo H."/>
            <person name="Kuwata A."/>
            <person name="Ogata H."/>
        </authorList>
    </citation>
    <scope>NUCLEOTIDE SEQUENCE [LARGE SCALE GENOMIC DNA]</scope>
    <source>
        <strain evidence="6">NIES 3700</strain>
    </source>
</reference>
<comment type="caution">
    <text evidence="5">The sequence shown here is derived from an EMBL/GenBank/DDBJ whole genome shotgun (WGS) entry which is preliminary data.</text>
</comment>
<evidence type="ECO:0000313" key="5">
    <source>
        <dbReference type="EMBL" id="GMH73372.1"/>
    </source>
</evidence>
<dbReference type="PANTHER" id="PTHR11686:SF9">
    <property type="entry name" value="RE13973P"/>
    <property type="match status" value="1"/>
</dbReference>
<dbReference type="AlphaFoldDB" id="A0A9W7AQ04"/>
<gene>
    <name evidence="5" type="ORF">TrLO_g1021</name>
</gene>
<dbReference type="PANTHER" id="PTHR11686">
    <property type="entry name" value="GAMMA GLUTAMYL TRANSPEPTIDASE"/>
    <property type="match status" value="1"/>
</dbReference>
<feature type="binding site" evidence="2">
    <location>
        <position position="556"/>
    </location>
    <ligand>
        <name>L-glutamate</name>
        <dbReference type="ChEBI" id="CHEBI:29985"/>
    </ligand>
</feature>
<evidence type="ECO:0000256" key="2">
    <source>
        <dbReference type="PIRSR" id="PIRSR600101-2"/>
    </source>
</evidence>
<dbReference type="OrthoDB" id="2015213at2759"/>
<sequence>MSQHPPPSQFEMAISGNHVILDSDSDDDDGMGQFDDMINSATEQRVALANSKLSLLCCCASTSESYRRFSSPESSNALYRRRKFALYSFVTLALIMLVTIIVLASALVSSPPPSSSLTPATPPSVEDLKAKSYLPPAHRNGVVASDNALCSEMGMGVMRDFYGNAVDAAVTTALCLGVVSMASSGIGGGGFILVHSAENKKTTFVDGREFAPGAATPTMFSGLDERASVDGALAIAVPGELKGLQAIHGGVGGGVGGRLSWSACVEPVRDLARDGFIVSSFLEDITRKQWDKILKNDALAAVLTRPGVGGGHIVEGDLLKRPKLAQTLTRIMEEGADALYTGSLAETLSAEIISAGGIITPQDLAAYEPTVRSPINATVNGYMILGAPPPSSGGATVIAAARYIAGFEEGYAANLDTLSKHRLSEAMKHAFAMRMNLADPAFYDEVNDVVEDMIAGDYVEGLRRNYHSDDSVQDSGNYGGDKWAQLSEGGDGGGGGGRKLRKLTGLNYLEDHGTAHLSVIDSDQNCVALTTTVNTEFGSGFLSPSTGILLNNQMDDFASEGRPNYFGLAPSPLNYPEPFKRPLSSMSPSIVLYKGVPRMVLGASGGPKIITATLQTFLNHALAGQDLFLANNSPRIHDQILYHNELTCVYSSETLLSSAQIVLPETTKASMQKRGHVMTEVDYMGCCQAIAVDVDGLISAVSDVRKDGEPKGY</sequence>
<protein>
    <recommendedName>
        <fullName evidence="7">Gamma-glutamyltranspeptidase</fullName>
    </recommendedName>
</protein>
<feature type="region of interest" description="Disordered" evidence="3">
    <location>
        <begin position="469"/>
        <end position="496"/>
    </location>
</feature>
<accession>A0A9W7AQ04</accession>
<dbReference type="GO" id="GO:0005886">
    <property type="term" value="C:plasma membrane"/>
    <property type="evidence" value="ECO:0007669"/>
    <property type="project" value="TreeGrafter"/>
</dbReference>
<evidence type="ECO:0000256" key="4">
    <source>
        <dbReference type="SAM" id="Phobius"/>
    </source>
</evidence>
<keyword evidence="6" id="KW-1185">Reference proteome</keyword>
<keyword evidence="4" id="KW-0812">Transmembrane</keyword>